<dbReference type="PANTHER" id="PTHR24409:SF295">
    <property type="entry name" value="AZ2-RELATED"/>
    <property type="match status" value="1"/>
</dbReference>
<feature type="domain" description="C2H2-type" evidence="7">
    <location>
        <begin position="216"/>
        <end position="243"/>
    </location>
</feature>
<dbReference type="GO" id="GO:0000981">
    <property type="term" value="F:DNA-binding transcription factor activity, RNA polymerase II-specific"/>
    <property type="evidence" value="ECO:0007669"/>
    <property type="project" value="TreeGrafter"/>
</dbReference>
<evidence type="ECO:0000256" key="5">
    <source>
        <dbReference type="PROSITE-ProRule" id="PRU00042"/>
    </source>
</evidence>
<feature type="domain" description="C2H2-type" evidence="7">
    <location>
        <begin position="417"/>
        <end position="439"/>
    </location>
</feature>
<dbReference type="Gene3D" id="3.30.160.60">
    <property type="entry name" value="Classic Zinc Finger"/>
    <property type="match status" value="1"/>
</dbReference>
<dbReference type="Proteomes" id="UP000192578">
    <property type="component" value="Unassembled WGS sequence"/>
</dbReference>
<feature type="region of interest" description="Disordered" evidence="6">
    <location>
        <begin position="448"/>
        <end position="525"/>
    </location>
</feature>
<organism evidence="8 9">
    <name type="scientific">Hypsibius exemplaris</name>
    <name type="common">Freshwater tardigrade</name>
    <dbReference type="NCBI Taxonomy" id="2072580"/>
    <lineage>
        <taxon>Eukaryota</taxon>
        <taxon>Metazoa</taxon>
        <taxon>Ecdysozoa</taxon>
        <taxon>Tardigrada</taxon>
        <taxon>Eutardigrada</taxon>
        <taxon>Parachela</taxon>
        <taxon>Hypsibioidea</taxon>
        <taxon>Hypsibiidae</taxon>
        <taxon>Hypsibius</taxon>
    </lineage>
</organism>
<keyword evidence="4" id="KW-0862">Zinc</keyword>
<dbReference type="PROSITE" id="PS00028">
    <property type="entry name" value="ZINC_FINGER_C2H2_1"/>
    <property type="match status" value="2"/>
</dbReference>
<keyword evidence="3 5" id="KW-0863">Zinc-finger</keyword>
<reference evidence="9" key="1">
    <citation type="submission" date="2017-01" db="EMBL/GenBank/DDBJ databases">
        <title>Comparative genomics of anhydrobiosis in the tardigrade Hypsibius dujardini.</title>
        <authorList>
            <person name="Yoshida Y."/>
            <person name="Koutsovoulos G."/>
            <person name="Laetsch D."/>
            <person name="Stevens L."/>
            <person name="Kumar S."/>
            <person name="Horikawa D."/>
            <person name="Ishino K."/>
            <person name="Komine S."/>
            <person name="Tomita M."/>
            <person name="Blaxter M."/>
            <person name="Arakawa K."/>
        </authorList>
    </citation>
    <scope>NUCLEOTIDE SEQUENCE [LARGE SCALE GENOMIC DNA]</scope>
    <source>
        <strain evidence="9">Z151</strain>
    </source>
</reference>
<dbReference type="SMART" id="SM00355">
    <property type="entry name" value="ZnF_C2H2"/>
    <property type="match status" value="2"/>
</dbReference>
<evidence type="ECO:0000259" key="7">
    <source>
        <dbReference type="PROSITE" id="PS50157"/>
    </source>
</evidence>
<evidence type="ECO:0000256" key="3">
    <source>
        <dbReference type="ARBA" id="ARBA00022771"/>
    </source>
</evidence>
<gene>
    <name evidence="8" type="ORF">BV898_05273</name>
</gene>
<protein>
    <recommendedName>
        <fullName evidence="7">C2H2-type domain-containing protein</fullName>
    </recommendedName>
</protein>
<comment type="caution">
    <text evidence="8">The sequence shown here is derived from an EMBL/GenBank/DDBJ whole genome shotgun (WGS) entry which is preliminary data.</text>
</comment>
<evidence type="ECO:0000256" key="2">
    <source>
        <dbReference type="ARBA" id="ARBA00022737"/>
    </source>
</evidence>
<feature type="domain" description="C2H2-type" evidence="7">
    <location>
        <begin position="369"/>
        <end position="396"/>
    </location>
</feature>
<evidence type="ECO:0000256" key="6">
    <source>
        <dbReference type="SAM" id="MobiDB-lite"/>
    </source>
</evidence>
<evidence type="ECO:0000313" key="8">
    <source>
        <dbReference type="EMBL" id="OQV20689.1"/>
    </source>
</evidence>
<sequence>MSSSFSSQRCKIIFEASVSASARHYLLVSKEGHRFGELCAKILSDCASHLNVHNKEIASLCWKDSDDDMVNVDCEDAFIAAMSYVVPDQSGFSVLRLYAKFRPKVPTVNGHATVLHHTAARPSSNVPASRGGFIQYASILSPSPDRSGSPEMCANGARYNGHTTNDDDGESSMPIRNIVSVPKSALANLMRKRPSTSAISRNAKRSAPGMLNVGEFRCPTCCRCFPTEIQMNGHLSCHSASRTSPSPVLHLTMPSTTCTKCGVKCLSLETLSRHDCELSARKNASAKRVAERRSTMEPSMVDLKEEDEPISSAPRYTCRNCEAQCGNAERWAQHNCDETEKRRCRRVHGSIPKKLKKKSSSSGLNLKKAICGHCKRHFKNIHALSAHMRFHKKDVVPDVVADEAEPEDAGRETKPSFVCVPACGKWYAHKGSLNKHRRTCKIAKTSAATNGSVADEQNGSVAEEEQNVCSGSEEGPAWDSDQLGGGVVSTAGETENSHNGGGRDSSPEIEVSSRPTSSPASSFNAVAEDATGTHYEVVLPNGPYGGPCKVEVPFSMVDW</sequence>
<proteinExistence type="predicted"/>
<keyword evidence="2" id="KW-0677">Repeat</keyword>
<dbReference type="PANTHER" id="PTHR24409">
    <property type="entry name" value="ZINC FINGER PROTEIN 142"/>
    <property type="match status" value="1"/>
</dbReference>
<dbReference type="AlphaFoldDB" id="A0A1W0WZQ4"/>
<dbReference type="GO" id="GO:0008270">
    <property type="term" value="F:zinc ion binding"/>
    <property type="evidence" value="ECO:0007669"/>
    <property type="project" value="UniProtKB-KW"/>
</dbReference>
<evidence type="ECO:0000256" key="1">
    <source>
        <dbReference type="ARBA" id="ARBA00022723"/>
    </source>
</evidence>
<dbReference type="InterPro" id="IPR013087">
    <property type="entry name" value="Znf_C2H2_type"/>
</dbReference>
<dbReference type="EMBL" id="MTYJ01000028">
    <property type="protein sequence ID" value="OQV20689.1"/>
    <property type="molecule type" value="Genomic_DNA"/>
</dbReference>
<feature type="compositionally biased region" description="Low complexity" evidence="6">
    <location>
        <begin position="512"/>
        <end position="522"/>
    </location>
</feature>
<feature type="compositionally biased region" description="Polar residues" evidence="6">
    <location>
        <begin position="448"/>
        <end position="460"/>
    </location>
</feature>
<keyword evidence="9" id="KW-1185">Reference proteome</keyword>
<dbReference type="GO" id="GO:0005634">
    <property type="term" value="C:nucleus"/>
    <property type="evidence" value="ECO:0007669"/>
    <property type="project" value="TreeGrafter"/>
</dbReference>
<name>A0A1W0WZQ4_HYPEX</name>
<keyword evidence="1" id="KW-0479">Metal-binding</keyword>
<evidence type="ECO:0000256" key="4">
    <source>
        <dbReference type="ARBA" id="ARBA00022833"/>
    </source>
</evidence>
<evidence type="ECO:0000313" key="9">
    <source>
        <dbReference type="Proteomes" id="UP000192578"/>
    </source>
</evidence>
<accession>A0A1W0WZQ4</accession>
<dbReference type="GO" id="GO:0000977">
    <property type="term" value="F:RNA polymerase II transcription regulatory region sequence-specific DNA binding"/>
    <property type="evidence" value="ECO:0007669"/>
    <property type="project" value="TreeGrafter"/>
</dbReference>
<dbReference type="PROSITE" id="PS50157">
    <property type="entry name" value="ZINC_FINGER_C2H2_2"/>
    <property type="match status" value="3"/>
</dbReference>